<protein>
    <submittedName>
        <fullName evidence="5">Site-specific integrase</fullName>
    </submittedName>
</protein>
<dbReference type="InterPro" id="IPR050090">
    <property type="entry name" value="Tyrosine_recombinase_XerCD"/>
</dbReference>
<keyword evidence="1" id="KW-0238">DNA-binding</keyword>
<proteinExistence type="predicted"/>
<dbReference type="CDD" id="cd01189">
    <property type="entry name" value="INT_ICEBs1_C_like"/>
    <property type="match status" value="1"/>
</dbReference>
<organism evidence="5 6">
    <name type="scientific">Nocardia vinacea</name>
    <dbReference type="NCBI Taxonomy" id="96468"/>
    <lineage>
        <taxon>Bacteria</taxon>
        <taxon>Bacillati</taxon>
        <taxon>Actinomycetota</taxon>
        <taxon>Actinomycetes</taxon>
        <taxon>Mycobacteriales</taxon>
        <taxon>Nocardiaceae</taxon>
        <taxon>Nocardia</taxon>
    </lineage>
</organism>
<dbReference type="Gene3D" id="1.10.443.10">
    <property type="entry name" value="Intergrase catalytic core"/>
    <property type="match status" value="1"/>
</dbReference>
<evidence type="ECO:0000256" key="2">
    <source>
        <dbReference type="ARBA" id="ARBA00023172"/>
    </source>
</evidence>
<dbReference type="InterPro" id="IPR011010">
    <property type="entry name" value="DNA_brk_join_enz"/>
</dbReference>
<dbReference type="RefSeq" id="WP_329411924.1">
    <property type="nucleotide sequence ID" value="NZ_CP109441.1"/>
</dbReference>
<keyword evidence="2" id="KW-0233">DNA recombination</keyword>
<name>A0ABZ1YWV7_9NOCA</name>
<gene>
    <name evidence="5" type="ORF">OG563_05965</name>
</gene>
<dbReference type="PROSITE" id="PS51898">
    <property type="entry name" value="TYR_RECOMBINASE"/>
    <property type="match status" value="1"/>
</dbReference>
<dbReference type="Pfam" id="PF00589">
    <property type="entry name" value="Phage_integrase"/>
    <property type="match status" value="1"/>
</dbReference>
<evidence type="ECO:0000313" key="5">
    <source>
        <dbReference type="EMBL" id="WUV47775.1"/>
    </source>
</evidence>
<accession>A0ABZ1YWV7</accession>
<dbReference type="SUPFAM" id="SSF56349">
    <property type="entry name" value="DNA breaking-rejoining enzymes"/>
    <property type="match status" value="1"/>
</dbReference>
<sequence length="406" mass="45350">MTGKPVWDVVTYYSEAEAVAHDARHTLKSGKGSLSGRSTQLTVTEAVDEWAESLAVDPNTVVEYKYLLQPLRAAHGAQPVRKLHRKQLMLLRDQLRAGTCPHPTATGRKRGAWNASMVNKMLDKCESVLEMLRDEGYLDHNHAALTPRLRERRTNQAAAGEPKRGVFTLEEIGVILGKSAEHSVTMFVLCLLAFCGLRKGEIAGLRWDRIDFDTGRMWVSEQRKRNRRNKADRADGEGSTVVGDTKTEESERELPLPPILATVLKSVRRWQLEMHMATGRRFGVDGEPPTHVVANRSGGPIHPDTAYEKWADYVHRLDVLYLHLHAARDTCATVLALRGVLPHLIGAWLGHKAKGSIASPVTGKYIHGEWEFRVIVAEHWEAVFAPIVTNCDMKYGVRAGKRQVSA</sequence>
<keyword evidence="6" id="KW-1185">Reference proteome</keyword>
<evidence type="ECO:0000256" key="1">
    <source>
        <dbReference type="ARBA" id="ARBA00023125"/>
    </source>
</evidence>
<dbReference type="InterPro" id="IPR010998">
    <property type="entry name" value="Integrase_recombinase_N"/>
</dbReference>
<dbReference type="Gene3D" id="1.10.150.130">
    <property type="match status" value="1"/>
</dbReference>
<evidence type="ECO:0000259" key="4">
    <source>
        <dbReference type="PROSITE" id="PS51898"/>
    </source>
</evidence>
<dbReference type="Proteomes" id="UP001432062">
    <property type="component" value="Chromosome"/>
</dbReference>
<dbReference type="PANTHER" id="PTHR30349">
    <property type="entry name" value="PHAGE INTEGRASE-RELATED"/>
    <property type="match status" value="1"/>
</dbReference>
<dbReference type="InterPro" id="IPR002104">
    <property type="entry name" value="Integrase_catalytic"/>
</dbReference>
<reference evidence="5" key="1">
    <citation type="submission" date="2022-10" db="EMBL/GenBank/DDBJ databases">
        <title>The complete genomes of actinobacterial strains from the NBC collection.</title>
        <authorList>
            <person name="Joergensen T.S."/>
            <person name="Alvarez Arevalo M."/>
            <person name="Sterndorff E.B."/>
            <person name="Faurdal D."/>
            <person name="Vuksanovic O."/>
            <person name="Mourched A.-S."/>
            <person name="Charusanti P."/>
            <person name="Shaw S."/>
            <person name="Blin K."/>
            <person name="Weber T."/>
        </authorList>
    </citation>
    <scope>NUCLEOTIDE SEQUENCE</scope>
    <source>
        <strain evidence="5">NBC_01482</strain>
    </source>
</reference>
<dbReference type="EMBL" id="CP109441">
    <property type="protein sequence ID" value="WUV47775.1"/>
    <property type="molecule type" value="Genomic_DNA"/>
</dbReference>
<feature type="region of interest" description="Disordered" evidence="3">
    <location>
        <begin position="222"/>
        <end position="251"/>
    </location>
</feature>
<feature type="domain" description="Tyr recombinase" evidence="4">
    <location>
        <begin position="162"/>
        <end position="385"/>
    </location>
</feature>
<dbReference type="PANTHER" id="PTHR30349:SF91">
    <property type="entry name" value="INTA PROTEIN"/>
    <property type="match status" value="1"/>
</dbReference>
<evidence type="ECO:0000256" key="3">
    <source>
        <dbReference type="SAM" id="MobiDB-lite"/>
    </source>
</evidence>
<evidence type="ECO:0000313" key="6">
    <source>
        <dbReference type="Proteomes" id="UP001432062"/>
    </source>
</evidence>
<dbReference type="InterPro" id="IPR013762">
    <property type="entry name" value="Integrase-like_cat_sf"/>
</dbReference>